<feature type="region of interest" description="Disordered" evidence="1">
    <location>
        <begin position="1"/>
        <end position="53"/>
    </location>
</feature>
<feature type="transmembrane region" description="Helical" evidence="2">
    <location>
        <begin position="149"/>
        <end position="167"/>
    </location>
</feature>
<dbReference type="Proteomes" id="UP000199517">
    <property type="component" value="Unassembled WGS sequence"/>
</dbReference>
<keyword evidence="2" id="KW-0472">Membrane</keyword>
<dbReference type="OrthoDB" id="6021991at2"/>
<keyword evidence="4" id="KW-1185">Reference proteome</keyword>
<keyword evidence="2" id="KW-1133">Transmembrane helix</keyword>
<keyword evidence="2" id="KW-0812">Transmembrane</keyword>
<evidence type="ECO:0000313" key="3">
    <source>
        <dbReference type="EMBL" id="SFD44293.1"/>
    </source>
</evidence>
<organism evidence="3 4">
    <name type="scientific">Paracidovorax konjaci</name>
    <dbReference type="NCBI Taxonomy" id="32040"/>
    <lineage>
        <taxon>Bacteria</taxon>
        <taxon>Pseudomonadati</taxon>
        <taxon>Pseudomonadota</taxon>
        <taxon>Betaproteobacteria</taxon>
        <taxon>Burkholderiales</taxon>
        <taxon>Comamonadaceae</taxon>
        <taxon>Paracidovorax</taxon>
    </lineage>
</organism>
<dbReference type="STRING" id="32040.SAMN04489710_102123"/>
<name>A0A1I1SK89_9BURK</name>
<proteinExistence type="predicted"/>
<reference evidence="4" key="1">
    <citation type="submission" date="2016-10" db="EMBL/GenBank/DDBJ databases">
        <authorList>
            <person name="Varghese N."/>
            <person name="Submissions S."/>
        </authorList>
    </citation>
    <scope>NUCLEOTIDE SEQUENCE [LARGE SCALE GENOMIC DNA]</scope>
    <source>
        <strain evidence="4">DSM 7481</strain>
    </source>
</reference>
<evidence type="ECO:0000313" key="4">
    <source>
        <dbReference type="Proteomes" id="UP000199517"/>
    </source>
</evidence>
<sequence length="171" mass="18912">MTTATIHIDATPPGPRARADAGSIPGWGADLRREDRPAVPRERTPPRIDVPWKRPEAQTPTVEVLHSIERPGLTPVFGTTVPPSGVSGMLRRLAFQTSESDLRHWLLLLLADRVNVLEGLLSDLLHGRVPQVLHEMGLNAHWREHRERALRAVAALAGLALALIALLRRLF</sequence>
<evidence type="ECO:0000256" key="2">
    <source>
        <dbReference type="SAM" id="Phobius"/>
    </source>
</evidence>
<protein>
    <submittedName>
        <fullName evidence="3">Uncharacterized protein</fullName>
    </submittedName>
</protein>
<dbReference type="AlphaFoldDB" id="A0A1I1SK89"/>
<dbReference type="RefSeq" id="WP_092949794.1">
    <property type="nucleotide sequence ID" value="NZ_FOMQ01000002.1"/>
</dbReference>
<accession>A0A1I1SK89</accession>
<evidence type="ECO:0000256" key="1">
    <source>
        <dbReference type="SAM" id="MobiDB-lite"/>
    </source>
</evidence>
<feature type="compositionally biased region" description="Basic and acidic residues" evidence="1">
    <location>
        <begin position="30"/>
        <end position="53"/>
    </location>
</feature>
<dbReference type="EMBL" id="FOMQ01000002">
    <property type="protein sequence ID" value="SFD44293.1"/>
    <property type="molecule type" value="Genomic_DNA"/>
</dbReference>
<gene>
    <name evidence="3" type="ORF">SAMN04489710_102123</name>
</gene>